<evidence type="ECO:0000256" key="3">
    <source>
        <dbReference type="ARBA" id="ARBA00022741"/>
    </source>
</evidence>
<dbReference type="Pfam" id="PF00005">
    <property type="entry name" value="ABC_tran"/>
    <property type="match status" value="1"/>
</dbReference>
<dbReference type="InterPro" id="IPR032823">
    <property type="entry name" value="BCA_ABC_TP_C"/>
</dbReference>
<dbReference type="PROSITE" id="PS50893">
    <property type="entry name" value="ABC_TRANSPORTER_2"/>
    <property type="match status" value="1"/>
</dbReference>
<dbReference type="Gene3D" id="3.40.50.300">
    <property type="entry name" value="P-loop containing nucleotide triphosphate hydrolases"/>
    <property type="match status" value="1"/>
</dbReference>
<dbReference type="GO" id="GO:0005524">
    <property type="term" value="F:ATP binding"/>
    <property type="evidence" value="ECO:0007669"/>
    <property type="project" value="UniProtKB-KW"/>
</dbReference>
<dbReference type="Pfam" id="PF12399">
    <property type="entry name" value="BCA_ABC_TP_C"/>
    <property type="match status" value="1"/>
</dbReference>
<keyword evidence="3" id="KW-0547">Nucleotide-binding</keyword>
<name>A0ABV2QA57_9BURK</name>
<dbReference type="InterPro" id="IPR027417">
    <property type="entry name" value="P-loop_NTPase"/>
</dbReference>
<dbReference type="CDD" id="cd03219">
    <property type="entry name" value="ABC_Mj1267_LivG_branched"/>
    <property type="match status" value="1"/>
</dbReference>
<dbReference type="RefSeq" id="WP_354444746.1">
    <property type="nucleotide sequence ID" value="NZ_JBEPSH010000006.1"/>
</dbReference>
<comment type="caution">
    <text evidence="6">The sequence shown here is derived from an EMBL/GenBank/DDBJ whole genome shotgun (WGS) entry which is preliminary data.</text>
</comment>
<dbReference type="SMART" id="SM00382">
    <property type="entry name" value="AAA"/>
    <property type="match status" value="1"/>
</dbReference>
<dbReference type="InterPro" id="IPR003439">
    <property type="entry name" value="ABC_transporter-like_ATP-bd"/>
</dbReference>
<evidence type="ECO:0000256" key="2">
    <source>
        <dbReference type="ARBA" id="ARBA00022475"/>
    </source>
</evidence>
<feature type="domain" description="ABC transporter" evidence="5">
    <location>
        <begin position="8"/>
        <end position="240"/>
    </location>
</feature>
<keyword evidence="7" id="KW-1185">Reference proteome</keyword>
<keyword evidence="1" id="KW-0813">Transport</keyword>
<dbReference type="SUPFAM" id="SSF52540">
    <property type="entry name" value="P-loop containing nucleoside triphosphate hydrolases"/>
    <property type="match status" value="1"/>
</dbReference>
<evidence type="ECO:0000259" key="5">
    <source>
        <dbReference type="PROSITE" id="PS50893"/>
    </source>
</evidence>
<reference evidence="6 7" key="1">
    <citation type="submission" date="2024-06" db="EMBL/GenBank/DDBJ databases">
        <title>Sorghum-associated microbial communities from plants grown in Nebraska, USA.</title>
        <authorList>
            <person name="Schachtman D."/>
        </authorList>
    </citation>
    <scope>NUCLEOTIDE SEQUENCE [LARGE SCALE GENOMIC DNA]</scope>
    <source>
        <strain evidence="6 7">2709</strain>
    </source>
</reference>
<evidence type="ECO:0000256" key="4">
    <source>
        <dbReference type="ARBA" id="ARBA00022840"/>
    </source>
</evidence>
<evidence type="ECO:0000256" key="1">
    <source>
        <dbReference type="ARBA" id="ARBA00022448"/>
    </source>
</evidence>
<dbReference type="InterPro" id="IPR051120">
    <property type="entry name" value="ABC_AA/LPS_Transport"/>
</dbReference>
<keyword evidence="2" id="KW-0472">Membrane</keyword>
<dbReference type="EMBL" id="JBEPSH010000006">
    <property type="protein sequence ID" value="MET4577926.1"/>
    <property type="molecule type" value="Genomic_DNA"/>
</dbReference>
<gene>
    <name evidence="6" type="ORF">ABIE13_003042</name>
</gene>
<evidence type="ECO:0000313" key="6">
    <source>
        <dbReference type="EMBL" id="MET4577926.1"/>
    </source>
</evidence>
<accession>A0ABV2QA57</accession>
<sequence length="244" mass="26173">MTTAKKLLEFEGVGKSFGGLRAIDDVSFAVNENEIVGLIGPNGAGKTTLFAMASGFLKPTDGHIRFQGQRIDGFNPPRICRAGLVRTFQIVKPFGDLTVIENAMVGAFLHHPKPEAAREYAAEVLKRVGLGGREQQAAKTLTLSGRKRLEVAKALATTPKLLLLDEVMAGLNTVETSEMVELIQNLRVSGVSILVIEHNMKAVMSLSDKIVVIQYGKKIAEGLPAEVANDPQVVSAYLGGEHVA</sequence>
<dbReference type="PANTHER" id="PTHR45772:SF7">
    <property type="entry name" value="AMINO ACID ABC TRANSPORTER ATP-BINDING PROTEIN"/>
    <property type="match status" value="1"/>
</dbReference>
<protein>
    <submittedName>
        <fullName evidence="6">Branched-chain amino acid transport system ATP-binding protein</fullName>
    </submittedName>
</protein>
<proteinExistence type="predicted"/>
<dbReference type="Proteomes" id="UP001549320">
    <property type="component" value="Unassembled WGS sequence"/>
</dbReference>
<dbReference type="InterPro" id="IPR003593">
    <property type="entry name" value="AAA+_ATPase"/>
</dbReference>
<organism evidence="6 7">
    <name type="scientific">Ottowia thiooxydans</name>
    <dbReference type="NCBI Taxonomy" id="219182"/>
    <lineage>
        <taxon>Bacteria</taxon>
        <taxon>Pseudomonadati</taxon>
        <taxon>Pseudomonadota</taxon>
        <taxon>Betaproteobacteria</taxon>
        <taxon>Burkholderiales</taxon>
        <taxon>Comamonadaceae</taxon>
        <taxon>Ottowia</taxon>
    </lineage>
</organism>
<dbReference type="PANTHER" id="PTHR45772">
    <property type="entry name" value="CONSERVED COMPONENT OF ABC TRANSPORTER FOR NATURAL AMINO ACIDS-RELATED"/>
    <property type="match status" value="1"/>
</dbReference>
<evidence type="ECO:0000313" key="7">
    <source>
        <dbReference type="Proteomes" id="UP001549320"/>
    </source>
</evidence>
<keyword evidence="2" id="KW-1003">Cell membrane</keyword>
<keyword evidence="4 6" id="KW-0067">ATP-binding</keyword>